<proteinExistence type="inferred from homology"/>
<comment type="caution">
    <text evidence="7">The sequence shown here is derived from an EMBL/GenBank/DDBJ whole genome shotgun (WGS) entry which is preliminary data.</text>
</comment>
<sequence>MATPKVVVAKLEESRSGRRAYFTSPDGRLMCSEGSWAREDSARGTHDSRGSISLLGNSEVAEGVPFRKVTLVPSEKNATLSSNKQVQGKTAESPGSPSSGNLTAHSEEYSGVRSSSTSRGSLSAALTSAENDNVAHVERYDHELESSTESNEDVSWHSQTRLKLEGAEGSSIPSSESSEEDLSVHLCTVHSRAASTDRDRTLDKEKKSDDRQWRKPLNAKPREAKCEGERSALRPSQSLRLSKLSPSSSSQAMSYWSPPQPVGAFVELPNMNALSRYPSAASPCGSRRTCPTGSDALPRSEPMNAGRKRGRNVARCSSTDEQRCMKKTIEVVEPNDTSQHTDDLSDICISQNCLNYSSIDLDNEIDPWLVVASLPPRGDIPYTPDARLPDPEPEMRHRPTLVLDLDETLVHCSTEFFPEADFEFCVHFQGSDYNVYVKRRPHLNVFLKYASSHFEVVVFTASQAAYADRLLDILDPQNDLIHHRLFRDACVYVAGNYLKDLSVLNRDLRRTVIVDNSPQAFGYHVENGVPILTWTDDEKDCELIQLILLLEEIRKEVEHGSGDVRYLVERRFRNTNRVAFYRAFLSALVTS</sequence>
<evidence type="ECO:0000256" key="3">
    <source>
        <dbReference type="ARBA" id="ARBA00037324"/>
    </source>
</evidence>
<dbReference type="Gene3D" id="3.40.50.1000">
    <property type="entry name" value="HAD superfamily/HAD-like"/>
    <property type="match status" value="1"/>
</dbReference>
<dbReference type="GO" id="GO:0004721">
    <property type="term" value="F:phosphoprotein phosphatase activity"/>
    <property type="evidence" value="ECO:0007669"/>
    <property type="project" value="UniProtKB-KW"/>
</dbReference>
<feature type="region of interest" description="Disordered" evidence="5">
    <location>
        <begin position="39"/>
        <end position="158"/>
    </location>
</feature>
<gene>
    <name evidence="7" type="primary">CTDSPL2</name>
    <name evidence="7" type="ORF">F1559_001505</name>
</gene>
<keyword evidence="1" id="KW-0378">Hydrolase</keyword>
<feature type="compositionally biased region" description="Basic and acidic residues" evidence="5">
    <location>
        <begin position="39"/>
        <end position="49"/>
    </location>
</feature>
<dbReference type="Pfam" id="PF03031">
    <property type="entry name" value="NIF"/>
    <property type="match status" value="1"/>
</dbReference>
<dbReference type="Proteomes" id="UP000530660">
    <property type="component" value="Unassembled WGS sequence"/>
</dbReference>
<reference evidence="7 8" key="1">
    <citation type="journal article" date="2020" name="J. Phycol.">
        <title>Comparative genome analysis reveals Cyanidiococcus gen. nov., a new extremophilic red algal genus sister to Cyanidioschyzon (Cyanidioschyzonaceae, Rhodophyta).</title>
        <authorList>
            <person name="Liu S.-L."/>
            <person name="Chiang Y.-R."/>
            <person name="Yoon H.S."/>
            <person name="Fu H.-Y."/>
        </authorList>
    </citation>
    <scope>NUCLEOTIDE SEQUENCE [LARGE SCALE GENOMIC DNA]</scope>
    <source>
        <strain evidence="7 8">THAL066</strain>
    </source>
</reference>
<name>A0A7J7IP32_9RHOD</name>
<dbReference type="InterPro" id="IPR004274">
    <property type="entry name" value="FCP1_dom"/>
</dbReference>
<feature type="compositionally biased region" description="Basic and acidic residues" evidence="5">
    <location>
        <begin position="195"/>
        <end position="213"/>
    </location>
</feature>
<feature type="compositionally biased region" description="Polar residues" evidence="5">
    <location>
        <begin position="76"/>
        <end position="104"/>
    </location>
</feature>
<dbReference type="FunFam" id="3.40.50.1000:FF:000015">
    <property type="entry name" value="CTD small phosphatase-like protein 2"/>
    <property type="match status" value="1"/>
</dbReference>
<feature type="domain" description="FCP1 homology" evidence="6">
    <location>
        <begin position="394"/>
        <end position="553"/>
    </location>
</feature>
<feature type="compositionally biased region" description="Basic and acidic residues" evidence="5">
    <location>
        <begin position="133"/>
        <end position="145"/>
    </location>
</feature>
<evidence type="ECO:0000256" key="4">
    <source>
        <dbReference type="ARBA" id="ARBA00038355"/>
    </source>
</evidence>
<comment type="function">
    <text evidence="3">Probable phosphatase.</text>
</comment>
<evidence type="ECO:0000256" key="1">
    <source>
        <dbReference type="ARBA" id="ARBA00022801"/>
    </source>
</evidence>
<accession>A0A7J7IP32</accession>
<dbReference type="AlphaFoldDB" id="A0A7J7IP32"/>
<evidence type="ECO:0000259" key="6">
    <source>
        <dbReference type="PROSITE" id="PS50969"/>
    </source>
</evidence>
<evidence type="ECO:0000313" key="8">
    <source>
        <dbReference type="Proteomes" id="UP000530660"/>
    </source>
</evidence>
<evidence type="ECO:0000313" key="7">
    <source>
        <dbReference type="EMBL" id="KAF6004778.1"/>
    </source>
</evidence>
<keyword evidence="8" id="KW-1185">Reference proteome</keyword>
<feature type="compositionally biased region" description="Low complexity" evidence="5">
    <location>
        <begin position="111"/>
        <end position="128"/>
    </location>
</feature>
<dbReference type="CDD" id="cd07521">
    <property type="entry name" value="HAD_FCP1-like"/>
    <property type="match status" value="1"/>
</dbReference>
<dbReference type="PANTHER" id="PTHR12210">
    <property type="entry name" value="DULLARD PROTEIN PHOSPHATASE"/>
    <property type="match status" value="1"/>
</dbReference>
<dbReference type="EMBL" id="VWRR01000002">
    <property type="protein sequence ID" value="KAF6004778.1"/>
    <property type="molecule type" value="Genomic_DNA"/>
</dbReference>
<keyword evidence="2" id="KW-0904">Protein phosphatase</keyword>
<dbReference type="InterPro" id="IPR011948">
    <property type="entry name" value="Dullard_phosphatase"/>
</dbReference>
<dbReference type="InterPro" id="IPR050365">
    <property type="entry name" value="TIM50"/>
</dbReference>
<dbReference type="NCBIfam" id="TIGR02251">
    <property type="entry name" value="HIF-SF_euk"/>
    <property type="match status" value="1"/>
</dbReference>
<dbReference type="SMART" id="SM00577">
    <property type="entry name" value="CPDc"/>
    <property type="match status" value="1"/>
</dbReference>
<evidence type="ECO:0000256" key="2">
    <source>
        <dbReference type="ARBA" id="ARBA00022912"/>
    </source>
</evidence>
<evidence type="ECO:0000256" key="5">
    <source>
        <dbReference type="SAM" id="MobiDB-lite"/>
    </source>
</evidence>
<dbReference type="OrthoDB" id="277011at2759"/>
<comment type="similarity">
    <text evidence="4">Belongs to the CTDSPL2 family.</text>
</comment>
<dbReference type="GO" id="GO:0005634">
    <property type="term" value="C:nucleus"/>
    <property type="evidence" value="ECO:0007669"/>
    <property type="project" value="UniProtKB-ARBA"/>
</dbReference>
<dbReference type="SUPFAM" id="SSF56784">
    <property type="entry name" value="HAD-like"/>
    <property type="match status" value="1"/>
</dbReference>
<feature type="region of interest" description="Disordered" evidence="5">
    <location>
        <begin position="277"/>
        <end position="317"/>
    </location>
</feature>
<dbReference type="InterPro" id="IPR023214">
    <property type="entry name" value="HAD_sf"/>
</dbReference>
<organism evidence="7 8">
    <name type="scientific">Cyanidiococcus yangmingshanensis</name>
    <dbReference type="NCBI Taxonomy" id="2690220"/>
    <lineage>
        <taxon>Eukaryota</taxon>
        <taxon>Rhodophyta</taxon>
        <taxon>Bangiophyceae</taxon>
        <taxon>Cyanidiales</taxon>
        <taxon>Cyanidiaceae</taxon>
        <taxon>Cyanidiococcus</taxon>
    </lineage>
</organism>
<feature type="compositionally biased region" description="Basic and acidic residues" evidence="5">
    <location>
        <begin position="220"/>
        <end position="232"/>
    </location>
</feature>
<feature type="compositionally biased region" description="Low complexity" evidence="5">
    <location>
        <begin position="233"/>
        <end position="255"/>
    </location>
</feature>
<dbReference type="InterPro" id="IPR036412">
    <property type="entry name" value="HAD-like_sf"/>
</dbReference>
<feature type="region of interest" description="Disordered" evidence="5">
    <location>
        <begin position="192"/>
        <end position="255"/>
    </location>
</feature>
<protein>
    <submittedName>
        <fullName evidence="7">CTD small phosphatase-like protein 2</fullName>
    </submittedName>
</protein>
<dbReference type="PROSITE" id="PS50969">
    <property type="entry name" value="FCP1"/>
    <property type="match status" value="1"/>
</dbReference>